<organism evidence="1 2">
    <name type="scientific">Streptomyces liliifuscus</name>
    <dbReference type="NCBI Taxonomy" id="2797636"/>
    <lineage>
        <taxon>Bacteria</taxon>
        <taxon>Bacillati</taxon>
        <taxon>Actinomycetota</taxon>
        <taxon>Actinomycetes</taxon>
        <taxon>Kitasatosporales</taxon>
        <taxon>Streptomycetaceae</taxon>
        <taxon>Streptomyces</taxon>
    </lineage>
</organism>
<evidence type="ECO:0000313" key="2">
    <source>
        <dbReference type="Proteomes" id="UP000595636"/>
    </source>
</evidence>
<dbReference type="RefSeq" id="WP_200399729.1">
    <property type="nucleotide sequence ID" value="NZ_CP066831.1"/>
</dbReference>
<evidence type="ECO:0000313" key="1">
    <source>
        <dbReference type="EMBL" id="QQM44909.1"/>
    </source>
</evidence>
<dbReference type="KEGG" id="slf:JEQ17_39575"/>
<reference evidence="1 2" key="1">
    <citation type="submission" date="2020-12" db="EMBL/GenBank/DDBJ databases">
        <title>A novel species.</title>
        <authorList>
            <person name="Li K."/>
        </authorList>
    </citation>
    <scope>NUCLEOTIDE SEQUENCE [LARGE SCALE GENOMIC DNA]</scope>
    <source>
        <strain evidence="1 2">ZYC-3</strain>
    </source>
</reference>
<dbReference type="AlphaFoldDB" id="A0A7T7RFP4"/>
<accession>A0A7T7RFP4</accession>
<dbReference type="EMBL" id="CP066831">
    <property type="protein sequence ID" value="QQM44909.1"/>
    <property type="molecule type" value="Genomic_DNA"/>
</dbReference>
<dbReference type="Proteomes" id="UP000595636">
    <property type="component" value="Chromosome"/>
</dbReference>
<gene>
    <name evidence="1" type="ORF">JEQ17_39575</name>
</gene>
<keyword evidence="2" id="KW-1185">Reference proteome</keyword>
<sequence length="361" mass="38857">MTIPLKVDDIASYLAETGWERDPQGWRGASVWQHPGDYEVLVPARDGMGDSDRRLREILRCLCALEDRPASDIALEIARPQLDKQSFRTFPVGHDPGYTSLLLGTKTVLGVRNLLTAAARTVVQGPHFTFAGRQPGVVGDLLRAAELGPSRAGSYVVEIRVAADATVRTPSGEQVTGRAVLVQMLEAVSAAQAAVAADTPAAFDETVTAGVSADLCKALSELSGHDRSEPFEIGFRWARSQPLDVPSHVVAFPETSGSLLRAASLRLRGLNATGAATVSGVVEGLHDDSSGIDRWRIKVRGELRTEHAELVGKVVWVRLPDQASYDRAITAHRERQVITVMGELSSTTGRVELVPGRGFDI</sequence>
<proteinExistence type="predicted"/>
<protein>
    <submittedName>
        <fullName evidence="1">Uncharacterized protein</fullName>
    </submittedName>
</protein>
<name>A0A7T7RFP4_9ACTN</name>